<dbReference type="EMBL" id="JMSE01001398">
    <property type="protein sequence ID" value="KDN61632.1"/>
    <property type="molecule type" value="Genomic_DNA"/>
</dbReference>
<feature type="compositionally biased region" description="Low complexity" evidence="1">
    <location>
        <begin position="189"/>
        <end position="199"/>
    </location>
</feature>
<dbReference type="OMA" id="VYHTPVK"/>
<sequence length="1040" mass="113251">MEPPAKRPRVGTSPLGQRSKEDEDDELNYEPDEVSRMRDPGYQLEQSRAFAAFKLKSTFEHIFKKYERDFTGIGDEIDLRTGEIITDNGHLSRMRNERDTGIPDEDDEENEGLLLEDAFASGDDDEEDDEEDEEDERMSDKKDATSHPTALTQNAKVDLQPCSSLSHTLLASRSESEQRLSNLGPPHQSANGNSSSSANPWGREPESADPTWRAPEITPPKSGDDLIAKLYGARYRFPVSSGSQSVWASRQDSEQEKAASEPARIDMAQLARARQEASRMARPTSKKVLHVFTADDDKEDDILGVSTADQESRIENKEKKKSVAKAQTQTESPLPDSSVVESGRHRRRKASTGEKLTSKKQLVPAKVRKSRKSAQLTESFGQGVKEHLVDVTTRQGSTQGLISISTSGEMQKRPRQYIVVELLSKRPSAHEIATVEDPEDMDTLDPAGQDTVVSLKLSGLSVSEPVLKSPVPRGALVEAIPDAAASVGATSGKTPAGSEEKFTRHEIDPAYAFSDDDDGIPATRARVDRSQKEPTAAPITEESTKRVFVAGMQPSEKILISEISGDRQNFEAQSEAGAENANPSSAADESADPDPHRHEVSHAATDVQPASDSQPRDISEKDQTTEQHSTKEIDMVDAEHAQPTEDVDMQILELLDEIYQETETHEVTYQGSREGRQLEKIQEEVQSSDVQVGNAREGIRTDVVQERDEIEEERPAGDILQEKDKGAIDPFVIPLGLDEIDETSTTETSPEAEAMDFELPILLPLAEAPPPTGALSAMPRRGRPFSAIHSGSLENSATSPMRCLVLQSNSPVERPVDLGSSPADARGFDWPCTSVSPKRETTSPIIKAAASRSPPATTSQAAQPEAEDVPKSPAVGQASPVPKPPRRKRQSKQPSTPSSRRPRVAAKGSSARKTVISLLSDDDDKITLDLFKTRTPGGGEEGSSRDPRRGSPSTSALPAGPQAKTATPTQKYVPSRSRTDSDASTAARRRKGMAAWAFATPSKARLGSSPGSLVRTPGGNLRRCGEEGFRCERDFCFTCL</sequence>
<dbReference type="GO" id="GO:0005634">
    <property type="term" value="C:nucleus"/>
    <property type="evidence" value="ECO:0007669"/>
    <property type="project" value="InterPro"/>
</dbReference>
<dbReference type="GO" id="GO:0046982">
    <property type="term" value="F:protein heterodimerization activity"/>
    <property type="evidence" value="ECO:0007669"/>
    <property type="project" value="InterPro"/>
</dbReference>
<feature type="region of interest" description="Disordered" evidence="1">
    <location>
        <begin position="295"/>
        <end position="379"/>
    </location>
</feature>
<dbReference type="Pfam" id="PF10384">
    <property type="entry name" value="Scm3"/>
    <property type="match status" value="1"/>
</dbReference>
<feature type="region of interest" description="Disordered" evidence="1">
    <location>
        <begin position="930"/>
        <end position="988"/>
    </location>
</feature>
<evidence type="ECO:0000313" key="3">
    <source>
        <dbReference type="Proteomes" id="UP000027238"/>
    </source>
</evidence>
<protein>
    <submittedName>
        <fullName evidence="2">Putative centromere protein Scm3</fullName>
    </submittedName>
</protein>
<feature type="region of interest" description="Disordered" evidence="1">
    <location>
        <begin position="1"/>
        <end position="41"/>
    </location>
</feature>
<keyword evidence="3" id="KW-1185">Reference proteome</keyword>
<dbReference type="HOGENOM" id="CLU_302851_0_0_1"/>
<feature type="region of interest" description="Disordered" evidence="1">
    <location>
        <begin position="812"/>
        <end position="917"/>
    </location>
</feature>
<feature type="compositionally biased region" description="Acidic residues" evidence="1">
    <location>
        <begin position="102"/>
        <end position="111"/>
    </location>
</feature>
<evidence type="ECO:0000313" key="2">
    <source>
        <dbReference type="EMBL" id="KDN61632.1"/>
    </source>
</evidence>
<dbReference type="PANTHER" id="PTHR15992">
    <property type="entry name" value="HOLLIDAY JUNCTION RECOGNITION PROTEIN"/>
    <property type="match status" value="1"/>
</dbReference>
<feature type="compositionally biased region" description="Acidic residues" evidence="1">
    <location>
        <begin position="22"/>
        <end position="32"/>
    </location>
</feature>
<proteinExistence type="predicted"/>
<feature type="compositionally biased region" description="Polar residues" evidence="1">
    <location>
        <begin position="240"/>
        <end position="250"/>
    </location>
</feature>
<feature type="region of interest" description="Disordered" evidence="1">
    <location>
        <begin position="239"/>
        <end position="264"/>
    </location>
</feature>
<feature type="region of interest" description="Disordered" evidence="1">
    <location>
        <begin position="76"/>
        <end position="225"/>
    </location>
</feature>
<accession>A0A066WY60</accession>
<feature type="compositionally biased region" description="Basic and acidic residues" evidence="1">
    <location>
        <begin position="614"/>
        <end position="643"/>
    </location>
</feature>
<dbReference type="OrthoDB" id="2420608at2759"/>
<feature type="region of interest" description="Disordered" evidence="1">
    <location>
        <begin position="484"/>
        <end position="643"/>
    </location>
</feature>
<dbReference type="InterPro" id="IPR009072">
    <property type="entry name" value="Histone-fold"/>
</dbReference>
<dbReference type="PANTHER" id="PTHR15992:SF5">
    <property type="entry name" value="HOLLIDAY JUNCTION RECOGNITION PROTEIN"/>
    <property type="match status" value="1"/>
</dbReference>
<feature type="compositionally biased region" description="Low complexity" evidence="1">
    <location>
        <begin position="848"/>
        <end position="862"/>
    </location>
</feature>
<gene>
    <name evidence="2" type="ORF">CSUB01_01457</name>
</gene>
<feature type="compositionally biased region" description="Polar residues" evidence="1">
    <location>
        <begin position="146"/>
        <end position="173"/>
    </location>
</feature>
<dbReference type="Proteomes" id="UP000027238">
    <property type="component" value="Unassembled WGS sequence"/>
</dbReference>
<dbReference type="Gene3D" id="1.10.20.10">
    <property type="entry name" value="Histone, subunit A"/>
    <property type="match status" value="1"/>
</dbReference>
<feature type="compositionally biased region" description="Acidic residues" evidence="1">
    <location>
        <begin position="122"/>
        <end position="137"/>
    </location>
</feature>
<dbReference type="InterPro" id="IPR018465">
    <property type="entry name" value="Scm3/HJURP"/>
</dbReference>
<comment type="caution">
    <text evidence="2">The sequence shown here is derived from an EMBL/GenBank/DDBJ whole genome shotgun (WGS) entry which is preliminary data.</text>
</comment>
<dbReference type="GO" id="GO:0042393">
    <property type="term" value="F:histone binding"/>
    <property type="evidence" value="ECO:0007669"/>
    <property type="project" value="InterPro"/>
</dbReference>
<dbReference type="eggNOG" id="ENOG502SCHT">
    <property type="taxonomic scope" value="Eukaryota"/>
</dbReference>
<organism evidence="2 3">
    <name type="scientific">Colletotrichum sublineola</name>
    <name type="common">Sorghum anthracnose fungus</name>
    <dbReference type="NCBI Taxonomy" id="1173701"/>
    <lineage>
        <taxon>Eukaryota</taxon>
        <taxon>Fungi</taxon>
        <taxon>Dikarya</taxon>
        <taxon>Ascomycota</taxon>
        <taxon>Pezizomycotina</taxon>
        <taxon>Sordariomycetes</taxon>
        <taxon>Hypocreomycetidae</taxon>
        <taxon>Glomerellales</taxon>
        <taxon>Glomerellaceae</taxon>
        <taxon>Colletotrichum</taxon>
        <taxon>Colletotrichum graminicola species complex</taxon>
    </lineage>
</organism>
<reference evidence="3" key="1">
    <citation type="journal article" date="2014" name="Genome Announc.">
        <title>Draft genome sequence of Colletotrichum sublineola, a destructive pathogen of cultivated sorghum.</title>
        <authorList>
            <person name="Baroncelli R."/>
            <person name="Sanz-Martin J.M."/>
            <person name="Rech G.E."/>
            <person name="Sukno S.A."/>
            <person name="Thon M.R."/>
        </authorList>
    </citation>
    <scope>NUCLEOTIDE SEQUENCE [LARGE SCALE GENOMIC DNA]</scope>
    <source>
        <strain evidence="3">TX430BB</strain>
    </source>
</reference>
<name>A0A066WY60_COLSU</name>
<evidence type="ECO:0000256" key="1">
    <source>
        <dbReference type="SAM" id="MobiDB-lite"/>
    </source>
</evidence>
<feature type="compositionally biased region" description="Basic and acidic residues" evidence="1">
    <location>
        <begin position="498"/>
        <end position="508"/>
    </location>
</feature>
<dbReference type="AlphaFoldDB" id="A0A066WY60"/>